<dbReference type="InterPro" id="IPR006121">
    <property type="entry name" value="HMA_dom"/>
</dbReference>
<keyword evidence="3" id="KW-1185">Reference proteome</keyword>
<reference evidence="3" key="1">
    <citation type="journal article" date="2019" name="Int. J. Syst. Evol. Microbiol.">
        <title>The Global Catalogue of Microorganisms (GCM) 10K type strain sequencing project: providing services to taxonomists for standard genome sequencing and annotation.</title>
        <authorList>
            <consortium name="The Broad Institute Genomics Platform"/>
            <consortium name="The Broad Institute Genome Sequencing Center for Infectious Disease"/>
            <person name="Wu L."/>
            <person name="Ma J."/>
        </authorList>
    </citation>
    <scope>NUCLEOTIDE SEQUENCE [LARGE SCALE GENOMIC DNA]</scope>
    <source>
        <strain evidence="3">CECT 7184</strain>
    </source>
</reference>
<evidence type="ECO:0000259" key="1">
    <source>
        <dbReference type="PROSITE" id="PS50846"/>
    </source>
</evidence>
<proteinExistence type="predicted"/>
<name>A0ABW0YSL9_9BACI</name>
<organism evidence="2 3">
    <name type="scientific">Thalassorhabdus alkalitolerans</name>
    <dbReference type="NCBI Taxonomy" id="2282697"/>
    <lineage>
        <taxon>Bacteria</taxon>
        <taxon>Bacillati</taxon>
        <taxon>Bacillota</taxon>
        <taxon>Bacilli</taxon>
        <taxon>Bacillales</taxon>
        <taxon>Bacillaceae</taxon>
        <taxon>Thalassorhabdus</taxon>
    </lineage>
</organism>
<dbReference type="SUPFAM" id="SSF55008">
    <property type="entry name" value="HMA, heavy metal-associated domain"/>
    <property type="match status" value="1"/>
</dbReference>
<dbReference type="PROSITE" id="PS50846">
    <property type="entry name" value="HMA_2"/>
    <property type="match status" value="1"/>
</dbReference>
<dbReference type="Pfam" id="PF00403">
    <property type="entry name" value="HMA"/>
    <property type="match status" value="1"/>
</dbReference>
<gene>
    <name evidence="2" type="ORF">ACFPU1_13255</name>
</gene>
<sequence>METQKLVINNLSNQEDALKVENILRDVWGIRKVNVDVDKQEAVFSYDEKAASYIDFQQAVVDAGYRVEGDEGS</sequence>
<dbReference type="InterPro" id="IPR036163">
    <property type="entry name" value="HMA_dom_sf"/>
</dbReference>
<accession>A0ABW0YSL9</accession>
<feature type="domain" description="HMA" evidence="1">
    <location>
        <begin position="2"/>
        <end position="68"/>
    </location>
</feature>
<dbReference type="EMBL" id="JBHSOZ010000005">
    <property type="protein sequence ID" value="MFC5713752.1"/>
    <property type="molecule type" value="Genomic_DNA"/>
</dbReference>
<evidence type="ECO:0000313" key="2">
    <source>
        <dbReference type="EMBL" id="MFC5713752.1"/>
    </source>
</evidence>
<dbReference type="Proteomes" id="UP001596142">
    <property type="component" value="Unassembled WGS sequence"/>
</dbReference>
<dbReference type="RefSeq" id="WP_054636667.1">
    <property type="nucleotide sequence ID" value="NZ_JBHSOZ010000005.1"/>
</dbReference>
<evidence type="ECO:0000313" key="3">
    <source>
        <dbReference type="Proteomes" id="UP001596142"/>
    </source>
</evidence>
<comment type="caution">
    <text evidence="2">The sequence shown here is derived from an EMBL/GenBank/DDBJ whole genome shotgun (WGS) entry which is preliminary data.</text>
</comment>
<protein>
    <submittedName>
        <fullName evidence="2">Heavy-metal-associated domain-containing protein</fullName>
    </submittedName>
</protein>
<dbReference type="Gene3D" id="3.30.70.100">
    <property type="match status" value="1"/>
</dbReference>